<feature type="domain" description="Glycosyltransferase 2-like" evidence="1">
    <location>
        <begin position="7"/>
        <end position="169"/>
    </location>
</feature>
<dbReference type="InterPro" id="IPR001173">
    <property type="entry name" value="Glyco_trans_2-like"/>
</dbReference>
<reference evidence="2 3" key="1">
    <citation type="submission" date="2016-07" db="EMBL/GenBank/DDBJ databases">
        <title>Caryophanon tenue genome sequencing.</title>
        <authorList>
            <person name="Verma A."/>
            <person name="Pal Y."/>
            <person name="Krishnamurthi S."/>
        </authorList>
    </citation>
    <scope>NUCLEOTIDE SEQUENCE [LARGE SCALE GENOMIC DNA]</scope>
    <source>
        <strain evidence="2 3">DSM 14152</strain>
    </source>
</reference>
<dbReference type="PANTHER" id="PTHR10859:SF114">
    <property type="entry name" value="DOLICHOL-PHOSPHATE MANNOSYLTRANSFERASE"/>
    <property type="match status" value="1"/>
</dbReference>
<dbReference type="GO" id="GO:0006487">
    <property type="term" value="P:protein N-linked glycosylation"/>
    <property type="evidence" value="ECO:0007669"/>
    <property type="project" value="TreeGrafter"/>
</dbReference>
<evidence type="ECO:0000313" key="2">
    <source>
        <dbReference type="EMBL" id="OCS83526.1"/>
    </source>
</evidence>
<dbReference type="InterPro" id="IPR029044">
    <property type="entry name" value="Nucleotide-diphossugar_trans"/>
</dbReference>
<dbReference type="RefSeq" id="WP_066546765.1">
    <property type="nucleotide sequence ID" value="NZ_MASJ01000034.1"/>
</dbReference>
<accession>A0A1C0Y8M2</accession>
<comment type="caution">
    <text evidence="2">The sequence shown here is derived from an EMBL/GenBank/DDBJ whole genome shotgun (WGS) entry which is preliminary data.</text>
</comment>
<dbReference type="Pfam" id="PF00535">
    <property type="entry name" value="Glycos_transf_2"/>
    <property type="match status" value="1"/>
</dbReference>
<proteinExistence type="predicted"/>
<dbReference type="STRING" id="33978.A6M13_04380"/>
<dbReference type="OrthoDB" id="9807778at2"/>
<evidence type="ECO:0000313" key="3">
    <source>
        <dbReference type="Proteomes" id="UP000093199"/>
    </source>
</evidence>
<dbReference type="CDD" id="cd04179">
    <property type="entry name" value="DPM_DPG-synthase_like"/>
    <property type="match status" value="1"/>
</dbReference>
<dbReference type="Gene3D" id="3.90.550.10">
    <property type="entry name" value="Spore Coat Polysaccharide Biosynthesis Protein SpsA, Chain A"/>
    <property type="match status" value="1"/>
</dbReference>
<dbReference type="SUPFAM" id="SSF53448">
    <property type="entry name" value="Nucleotide-diphospho-sugar transferases"/>
    <property type="match status" value="1"/>
</dbReference>
<sequence>MRNPVLVIIPAYNEEQVIESTLDGVLAFRAKQPFFDVLVVNDGSQDKTKQLVDAYTPQIYTVHLAHNLGIGGAMQTGYQYAHRYDYAYAVQLDADGQHMIEELMKMYRYIEESNHDMIIGSRFKEKTAYKGAMSRRIGIAFFTYFIYAFTGKKIMDPTSGFRIKNRRVIASFADDYPSDYPEPEVLVTAQRRGWDIDEISVEMRPRQGGMSSIHSWKTLYYMMKVSLAVVKEWSK</sequence>
<organism evidence="2 3">
    <name type="scientific">Caryophanon tenue</name>
    <dbReference type="NCBI Taxonomy" id="33978"/>
    <lineage>
        <taxon>Bacteria</taxon>
        <taxon>Bacillati</taxon>
        <taxon>Bacillota</taxon>
        <taxon>Bacilli</taxon>
        <taxon>Bacillales</taxon>
        <taxon>Caryophanaceae</taxon>
        <taxon>Caryophanon</taxon>
    </lineage>
</organism>
<dbReference type="EMBL" id="MASJ01000034">
    <property type="protein sequence ID" value="OCS83526.1"/>
    <property type="molecule type" value="Genomic_DNA"/>
</dbReference>
<keyword evidence="3" id="KW-1185">Reference proteome</keyword>
<dbReference type="AlphaFoldDB" id="A0A1C0Y8M2"/>
<protein>
    <recommendedName>
        <fullName evidence="1">Glycosyltransferase 2-like domain-containing protein</fullName>
    </recommendedName>
</protein>
<dbReference type="Proteomes" id="UP000093199">
    <property type="component" value="Unassembled WGS sequence"/>
</dbReference>
<dbReference type="PANTHER" id="PTHR10859">
    <property type="entry name" value="GLYCOSYL TRANSFERASE"/>
    <property type="match status" value="1"/>
</dbReference>
<evidence type="ECO:0000259" key="1">
    <source>
        <dbReference type="Pfam" id="PF00535"/>
    </source>
</evidence>
<name>A0A1C0Y8M2_9BACL</name>
<gene>
    <name evidence="2" type="ORF">A6M13_04380</name>
</gene>